<dbReference type="PROSITE" id="PS50082">
    <property type="entry name" value="WD_REPEATS_2"/>
    <property type="match status" value="4"/>
</dbReference>
<dbReference type="Proteomes" id="UP000570851">
    <property type="component" value="Unassembled WGS sequence"/>
</dbReference>
<dbReference type="Gene3D" id="2.130.10.10">
    <property type="entry name" value="YVTN repeat-like/Quinoprotein amine dehydrogenase"/>
    <property type="match status" value="2"/>
</dbReference>
<dbReference type="EMBL" id="JACKZP010000018">
    <property type="protein sequence ID" value="MBC1301696.1"/>
    <property type="molecule type" value="Genomic_DNA"/>
</dbReference>
<dbReference type="InterPro" id="IPR019775">
    <property type="entry name" value="WD40_repeat_CS"/>
</dbReference>
<sequence>MTDIQAWAFLVGCNQYLDYRTIVAPSFMCESKTSSLLAKAAGGDLTEIGRAYYREIHNSKVGDLTLVFRVIEATSENTGIEGQGVLKDSFGREIDLIEGIVFKGLLEDVVVEEEELEVIHEKLIYCYREFWDCMSPQRAVSLTDLTRPTVNNVEDELKNLKLIRLKPYIEKKEQSSIGDKFAARKNTKWVSLSTEEFPDEINSLAVSKDGSYVAIRYARTILVRNWNNKQTNIIKSERVLFGFDNTPIAISNNNQLIATAMVEGIDQNVVKVWNVKTGEERIIGEHLFNGLHRVKAVDFTPDSNIVASAGGDKNIKLWDVISERLELGTLIGHESEIRCIAISPDGKTLASGDGHGCIKLWDLVTRKNTRTITRKKYYEKPVNSLAFSPDSKFIVSGSDECDVTLLDGKTGKKILKFGEHSEPVNLVIFSPNGQMIASASDDCTIKLWDVQEKTEIAELKGHTKAVTSVSFSPDSQTLVSGSKDRTIRLWESSITTTGKSTGWG</sequence>
<dbReference type="CDD" id="cd00200">
    <property type="entry name" value="WD40"/>
    <property type="match status" value="1"/>
</dbReference>
<dbReference type="PROSITE" id="PS50294">
    <property type="entry name" value="WD_REPEATS_REGION"/>
    <property type="match status" value="4"/>
</dbReference>
<dbReference type="PRINTS" id="PR00320">
    <property type="entry name" value="GPROTEINBRPT"/>
</dbReference>
<gene>
    <name evidence="4" type="ORF">GNE12_07170</name>
</gene>
<evidence type="ECO:0000256" key="1">
    <source>
        <dbReference type="ARBA" id="ARBA00022574"/>
    </source>
</evidence>
<feature type="repeat" description="WD" evidence="3">
    <location>
        <begin position="459"/>
        <end position="491"/>
    </location>
</feature>
<dbReference type="GeneID" id="58724001"/>
<evidence type="ECO:0000256" key="2">
    <source>
        <dbReference type="ARBA" id="ARBA00022737"/>
    </source>
</evidence>
<feature type="repeat" description="WD" evidence="3">
    <location>
        <begin position="294"/>
        <end position="320"/>
    </location>
</feature>
<reference evidence="4 5" key="1">
    <citation type="submission" date="2019-11" db="EMBL/GenBank/DDBJ databases">
        <title>Comparison of genomes from free-living endosymbiotic cyanobacteria isolated from Azolla.</title>
        <authorList>
            <person name="Thiel T."/>
            <person name="Pratte B."/>
        </authorList>
    </citation>
    <scope>NUCLEOTIDE SEQUENCE [LARGE SCALE GENOMIC DNA]</scope>
    <source>
        <strain evidence="4 5">N2B</strain>
    </source>
</reference>
<evidence type="ECO:0000256" key="3">
    <source>
        <dbReference type="PROSITE-ProRule" id="PRU00221"/>
    </source>
</evidence>
<dbReference type="InterPro" id="IPR020472">
    <property type="entry name" value="WD40_PAC1"/>
</dbReference>
<dbReference type="PANTHER" id="PTHR19879">
    <property type="entry name" value="TRANSCRIPTION INITIATION FACTOR TFIID"/>
    <property type="match status" value="1"/>
</dbReference>
<dbReference type="Pfam" id="PF00400">
    <property type="entry name" value="WD40"/>
    <property type="match status" value="5"/>
</dbReference>
<dbReference type="InterPro" id="IPR011047">
    <property type="entry name" value="Quinoprotein_ADH-like_sf"/>
</dbReference>
<comment type="caution">
    <text evidence="4">The sequence shown here is derived from an EMBL/GenBank/DDBJ whole genome shotgun (WGS) entry which is preliminary data.</text>
</comment>
<accession>A0ABR6S5M0</accession>
<organism evidence="4 5">
    <name type="scientific">Trichormus variabilis N2B</name>
    <dbReference type="NCBI Taxonomy" id="2681315"/>
    <lineage>
        <taxon>Bacteria</taxon>
        <taxon>Bacillati</taxon>
        <taxon>Cyanobacteriota</taxon>
        <taxon>Cyanophyceae</taxon>
        <taxon>Nostocales</taxon>
        <taxon>Nostocaceae</taxon>
        <taxon>Trichormus</taxon>
    </lineage>
</organism>
<feature type="repeat" description="WD" evidence="3">
    <location>
        <begin position="330"/>
        <end position="371"/>
    </location>
</feature>
<protein>
    <submittedName>
        <fullName evidence="4">WD40 repeat domain-containing protein</fullName>
    </submittedName>
</protein>
<keyword evidence="5" id="KW-1185">Reference proteome</keyword>
<dbReference type="InterPro" id="IPR015943">
    <property type="entry name" value="WD40/YVTN_repeat-like_dom_sf"/>
</dbReference>
<keyword evidence="1 3" id="KW-0853">WD repeat</keyword>
<dbReference type="PANTHER" id="PTHR19879:SF9">
    <property type="entry name" value="TRANSCRIPTION INITIATION FACTOR TFIID SUBUNIT 5"/>
    <property type="match status" value="1"/>
</dbReference>
<evidence type="ECO:0000313" key="4">
    <source>
        <dbReference type="EMBL" id="MBC1301696.1"/>
    </source>
</evidence>
<dbReference type="SMART" id="SM00320">
    <property type="entry name" value="WD40"/>
    <property type="match status" value="6"/>
</dbReference>
<proteinExistence type="predicted"/>
<dbReference type="SUPFAM" id="SSF50998">
    <property type="entry name" value="Quinoprotein alcohol dehydrogenase-like"/>
    <property type="match status" value="1"/>
</dbReference>
<evidence type="ECO:0000313" key="5">
    <source>
        <dbReference type="Proteomes" id="UP000570851"/>
    </source>
</evidence>
<keyword evidence="2" id="KW-0677">Repeat</keyword>
<dbReference type="PROSITE" id="PS00678">
    <property type="entry name" value="WD_REPEATS_1"/>
    <property type="match status" value="2"/>
</dbReference>
<feature type="repeat" description="WD" evidence="3">
    <location>
        <begin position="417"/>
        <end position="458"/>
    </location>
</feature>
<dbReference type="RefSeq" id="WP_011318168.1">
    <property type="nucleotide sequence ID" value="NZ_JACKZP010000018.1"/>
</dbReference>
<dbReference type="InterPro" id="IPR001680">
    <property type="entry name" value="WD40_rpt"/>
</dbReference>
<name>A0ABR6S5M0_ANAVA</name>